<dbReference type="Gene3D" id="2.170.270.10">
    <property type="entry name" value="SET domain"/>
    <property type="match status" value="1"/>
</dbReference>
<dbReference type="InterPro" id="IPR001214">
    <property type="entry name" value="SET_dom"/>
</dbReference>
<gene>
    <name evidence="2" type="ORF">ALAG00032_LOCUS12084</name>
</gene>
<evidence type="ECO:0000259" key="1">
    <source>
        <dbReference type="Pfam" id="PF00856"/>
    </source>
</evidence>
<dbReference type="InterPro" id="IPR053209">
    <property type="entry name" value="Gramillin-biosynth_MTr"/>
</dbReference>
<sequence length="574" mass="65990">MPRSRLHRRRRLQRLRQARDGFASVGEMFQLAEMAVLSNEHPVVKLPLPLSLIPDRDMMELVEIPNKGRGWIAVRDILPGTTLCTERCLAMVYDHDCEEDEEEFAEESSHHRGDNSDTARLVLRILNKAKNEENYWEESGLCHLFPRTYVQAQRLEPWQCCDTFLDAAVAHAIQSALKKMPQGNWDLLPLIVRHNALGVATSPEMLSHPTSNWPKLSGLALYGYRPSSFNHSSKPNVMRWHCGDIGIWLVIRPVGQGEELTISYFESELLNDKKSKPLQRLALSHLEFGQDHPGEEEKIIQRILDVDEQNRLVSEYGPKARLTVLKKLKPKLKCDKLQKYILQALSWAEANNPSNARRSFIDALHFARSFLPPLDEQIICLGFHAARAALASDQFDQAASLLEDAADAHNLVFGGGRRLFLQRFYDDLQLDLGYRPKTNSEDLFNLLLDKGFNAQYLHHSPDSKDVLTPFSRKSFTDNNASDSDEEYESGYPVFLYMYDENDDDDTQFDYDIQQEVHQQVIYPTLQMFMPTNNEDSDEDSDDNFEIADDEYPNDAIIYMDIDDEEDDIQYDIVD</sequence>
<accession>A0A7S3K3T8</accession>
<proteinExistence type="predicted"/>
<dbReference type="PANTHER" id="PTHR47643">
    <property type="entry name" value="TPR DOMAIN PROTEIN (AFU_ORTHOLOGUE AFUA_5G12710)"/>
    <property type="match status" value="1"/>
</dbReference>
<dbReference type="AlphaFoldDB" id="A0A7S3K3T8"/>
<name>A0A7S3K3T8_9STRA</name>
<organism evidence="2">
    <name type="scientific">Aureoumbra lagunensis</name>
    <dbReference type="NCBI Taxonomy" id="44058"/>
    <lineage>
        <taxon>Eukaryota</taxon>
        <taxon>Sar</taxon>
        <taxon>Stramenopiles</taxon>
        <taxon>Ochrophyta</taxon>
        <taxon>Pelagophyceae</taxon>
        <taxon>Pelagomonadales</taxon>
        <taxon>Aureoumbra</taxon>
    </lineage>
</organism>
<evidence type="ECO:0000313" key="2">
    <source>
        <dbReference type="EMBL" id="CAE0371302.1"/>
    </source>
</evidence>
<dbReference type="EMBL" id="HBIJ01018325">
    <property type="protein sequence ID" value="CAE0371302.1"/>
    <property type="molecule type" value="Transcribed_RNA"/>
</dbReference>
<dbReference type="InterPro" id="IPR046341">
    <property type="entry name" value="SET_dom_sf"/>
</dbReference>
<dbReference type="Pfam" id="PF00856">
    <property type="entry name" value="SET"/>
    <property type="match status" value="1"/>
</dbReference>
<reference evidence="2" key="1">
    <citation type="submission" date="2021-01" db="EMBL/GenBank/DDBJ databases">
        <authorList>
            <person name="Corre E."/>
            <person name="Pelletier E."/>
            <person name="Niang G."/>
            <person name="Scheremetjew M."/>
            <person name="Finn R."/>
            <person name="Kale V."/>
            <person name="Holt S."/>
            <person name="Cochrane G."/>
            <person name="Meng A."/>
            <person name="Brown T."/>
            <person name="Cohen L."/>
        </authorList>
    </citation>
    <scope>NUCLEOTIDE SEQUENCE</scope>
    <source>
        <strain evidence="2">CCMP1510</strain>
    </source>
</reference>
<dbReference type="SUPFAM" id="SSF82199">
    <property type="entry name" value="SET domain"/>
    <property type="match status" value="1"/>
</dbReference>
<protein>
    <recommendedName>
        <fullName evidence="1">SET domain-containing protein</fullName>
    </recommendedName>
</protein>
<dbReference type="PANTHER" id="PTHR47643:SF2">
    <property type="entry name" value="TPR DOMAIN PROTEIN (AFU_ORTHOLOGUE AFUA_5G12710)"/>
    <property type="match status" value="1"/>
</dbReference>
<feature type="domain" description="SET" evidence="1">
    <location>
        <begin position="68"/>
        <end position="264"/>
    </location>
</feature>